<sequence>MHIQYQALESSLKKQIYPVYVIFGQDHYLLNDAALRIKNAWRSRGECDTKIIDINTPSDWAQLLDEANNYSLFSDLVLIDVRYEKKTIDQSGKKILQQYLQSVNPRCLVILQAPELQAKQLGWLNEHANALCVQVYSFNESTLKNWIVRQLQQRGLQYSSEIPALIYQYTEGNMLACAQAIEKISLISSQAELLTAERVQAQLIDQCEYHLYELADACLAAHCGKALHLLRQARHNRTEPTLILWLMTQEIRQLIQLTCKLRQKISFAIAGKELKIWPQKFKIYQTALARLSLPVLYELLRFCRQLDERIKTNHPSQIWELLERLALSFCQAPPPELDRKP</sequence>
<keyword evidence="4 12" id="KW-0548">Nucleotidyltransferase</keyword>
<dbReference type="InterPro" id="IPR010372">
    <property type="entry name" value="DNA_pol3_delta_N"/>
</dbReference>
<accession>A0A0W0VM79</accession>
<dbReference type="OrthoDB" id="9770982at2"/>
<dbReference type="AlphaFoldDB" id="A0A0W0VM79"/>
<dbReference type="Pfam" id="PF21694">
    <property type="entry name" value="DNA_pol3_delta_C"/>
    <property type="match status" value="1"/>
</dbReference>
<dbReference type="InterPro" id="IPR027417">
    <property type="entry name" value="P-loop_NTPase"/>
</dbReference>
<dbReference type="CDD" id="cd18138">
    <property type="entry name" value="HLD_clamp_pol_III_delta"/>
    <property type="match status" value="1"/>
</dbReference>
<comment type="caution">
    <text evidence="12">The sequence shown here is derived from an EMBL/GenBank/DDBJ whole genome shotgun (WGS) entry which is preliminary data.</text>
</comment>
<dbReference type="RefSeq" id="WP_058529337.1">
    <property type="nucleotide sequence ID" value="NZ_CAAAHZ010000003.1"/>
</dbReference>
<evidence type="ECO:0000256" key="2">
    <source>
        <dbReference type="ARBA" id="ARBA00017703"/>
    </source>
</evidence>
<dbReference type="Proteomes" id="UP000054997">
    <property type="component" value="Unassembled WGS sequence"/>
</dbReference>
<dbReference type="PANTHER" id="PTHR34388:SF1">
    <property type="entry name" value="DNA POLYMERASE III SUBUNIT DELTA"/>
    <property type="match status" value="1"/>
</dbReference>
<reference evidence="12 13" key="1">
    <citation type="submission" date="2015-11" db="EMBL/GenBank/DDBJ databases">
        <title>Genomic analysis of 38 Legionella species identifies large and diverse effector repertoires.</title>
        <authorList>
            <person name="Burstein D."/>
            <person name="Amaro F."/>
            <person name="Zusman T."/>
            <person name="Lifshitz Z."/>
            <person name="Cohen O."/>
            <person name="Gilbert J.A."/>
            <person name="Pupko T."/>
            <person name="Shuman H.A."/>
            <person name="Segal G."/>
        </authorList>
    </citation>
    <scope>NUCLEOTIDE SEQUENCE [LARGE SCALE GENOMIC DNA]</scope>
    <source>
        <strain evidence="12 13">ATCC 49505</strain>
    </source>
</reference>
<gene>
    <name evidence="12" type="ORF">Llon_1348</name>
</gene>
<dbReference type="EMBL" id="LNYK01000016">
    <property type="protein sequence ID" value="KTD21250.1"/>
    <property type="molecule type" value="Genomic_DNA"/>
</dbReference>
<dbReference type="GO" id="GO:0003677">
    <property type="term" value="F:DNA binding"/>
    <property type="evidence" value="ECO:0007669"/>
    <property type="project" value="InterPro"/>
</dbReference>
<keyword evidence="3 12" id="KW-0808">Transferase</keyword>
<dbReference type="InterPro" id="IPR048466">
    <property type="entry name" value="DNA_pol3_delta-like_C"/>
</dbReference>
<dbReference type="GO" id="GO:0006261">
    <property type="term" value="P:DNA-templated DNA replication"/>
    <property type="evidence" value="ECO:0007669"/>
    <property type="project" value="TreeGrafter"/>
</dbReference>
<dbReference type="STRING" id="45068.Llon_1348"/>
<evidence type="ECO:0000256" key="4">
    <source>
        <dbReference type="ARBA" id="ARBA00022695"/>
    </source>
</evidence>
<evidence type="ECO:0000256" key="1">
    <source>
        <dbReference type="ARBA" id="ARBA00012417"/>
    </source>
</evidence>
<dbReference type="InterPro" id="IPR005790">
    <property type="entry name" value="DNA_polIII_delta"/>
</dbReference>
<name>A0A0W0VM79_9GAMM</name>
<dbReference type="Gene3D" id="1.20.272.10">
    <property type="match status" value="1"/>
</dbReference>
<comment type="catalytic activity">
    <reaction evidence="8">
        <text>DNA(n) + a 2'-deoxyribonucleoside 5'-triphosphate = DNA(n+1) + diphosphate</text>
        <dbReference type="Rhea" id="RHEA:22508"/>
        <dbReference type="Rhea" id="RHEA-COMP:17339"/>
        <dbReference type="Rhea" id="RHEA-COMP:17340"/>
        <dbReference type="ChEBI" id="CHEBI:33019"/>
        <dbReference type="ChEBI" id="CHEBI:61560"/>
        <dbReference type="ChEBI" id="CHEBI:173112"/>
        <dbReference type="EC" id="2.7.7.7"/>
    </reaction>
</comment>
<dbReference type="SUPFAM" id="SSF52540">
    <property type="entry name" value="P-loop containing nucleoside triphosphate hydrolases"/>
    <property type="match status" value="1"/>
</dbReference>
<comment type="similarity">
    <text evidence="7">Belongs to the DNA polymerase HolA subunit family.</text>
</comment>
<keyword evidence="5" id="KW-0235">DNA replication</keyword>
<feature type="domain" description="DNA polymerase III delta subunit-like C-terminal" evidence="11">
    <location>
        <begin position="210"/>
        <end position="314"/>
    </location>
</feature>
<dbReference type="GO" id="GO:0003887">
    <property type="term" value="F:DNA-directed DNA polymerase activity"/>
    <property type="evidence" value="ECO:0007669"/>
    <property type="project" value="UniProtKB-UniRule"/>
</dbReference>
<dbReference type="Gene3D" id="3.40.50.300">
    <property type="entry name" value="P-loop containing nucleotide triphosphate hydrolases"/>
    <property type="match status" value="1"/>
</dbReference>
<evidence type="ECO:0000313" key="13">
    <source>
        <dbReference type="Proteomes" id="UP000054997"/>
    </source>
</evidence>
<evidence type="ECO:0000256" key="7">
    <source>
        <dbReference type="ARBA" id="ARBA00034754"/>
    </source>
</evidence>
<dbReference type="InterPro" id="IPR008921">
    <property type="entry name" value="DNA_pol3_clamp-load_cplx_C"/>
</dbReference>
<keyword evidence="6" id="KW-0239">DNA-directed DNA polymerase</keyword>
<evidence type="ECO:0000259" key="10">
    <source>
        <dbReference type="Pfam" id="PF06144"/>
    </source>
</evidence>
<evidence type="ECO:0000256" key="3">
    <source>
        <dbReference type="ARBA" id="ARBA00022679"/>
    </source>
</evidence>
<dbReference type="PANTHER" id="PTHR34388">
    <property type="entry name" value="DNA POLYMERASE III SUBUNIT DELTA"/>
    <property type="match status" value="1"/>
</dbReference>
<evidence type="ECO:0000256" key="8">
    <source>
        <dbReference type="ARBA" id="ARBA00049244"/>
    </source>
</evidence>
<organism evidence="12 13">
    <name type="scientific">Legionella londiniensis</name>
    <dbReference type="NCBI Taxonomy" id="45068"/>
    <lineage>
        <taxon>Bacteria</taxon>
        <taxon>Pseudomonadati</taxon>
        <taxon>Pseudomonadota</taxon>
        <taxon>Gammaproteobacteria</taxon>
        <taxon>Legionellales</taxon>
        <taxon>Legionellaceae</taxon>
        <taxon>Legionella</taxon>
    </lineage>
</organism>
<proteinExistence type="inferred from homology"/>
<dbReference type="GO" id="GO:0009360">
    <property type="term" value="C:DNA polymerase III complex"/>
    <property type="evidence" value="ECO:0007669"/>
    <property type="project" value="UniProtKB-UniRule"/>
</dbReference>
<dbReference type="EC" id="2.7.7.7" evidence="1 9"/>
<evidence type="ECO:0000256" key="6">
    <source>
        <dbReference type="ARBA" id="ARBA00022932"/>
    </source>
</evidence>
<evidence type="ECO:0000256" key="9">
    <source>
        <dbReference type="NCBIfam" id="TIGR01128"/>
    </source>
</evidence>
<dbReference type="SUPFAM" id="SSF48019">
    <property type="entry name" value="post-AAA+ oligomerization domain-like"/>
    <property type="match status" value="1"/>
</dbReference>
<protein>
    <recommendedName>
        <fullName evidence="2 9">DNA polymerase III subunit delta</fullName>
        <ecNumber evidence="1 9">2.7.7.7</ecNumber>
    </recommendedName>
</protein>
<dbReference type="Pfam" id="PF06144">
    <property type="entry name" value="DNA_pol3_delta"/>
    <property type="match status" value="1"/>
</dbReference>
<dbReference type="PATRIC" id="fig|45068.5.peg.1457"/>
<evidence type="ECO:0000313" key="12">
    <source>
        <dbReference type="EMBL" id="KTD21250.1"/>
    </source>
</evidence>
<keyword evidence="13" id="KW-1185">Reference proteome</keyword>
<feature type="domain" description="DNA polymerase III delta N-terminal" evidence="10">
    <location>
        <begin position="20"/>
        <end position="125"/>
    </location>
</feature>
<dbReference type="Gene3D" id="1.10.8.60">
    <property type="match status" value="1"/>
</dbReference>
<evidence type="ECO:0000259" key="11">
    <source>
        <dbReference type="Pfam" id="PF21694"/>
    </source>
</evidence>
<evidence type="ECO:0000256" key="5">
    <source>
        <dbReference type="ARBA" id="ARBA00022705"/>
    </source>
</evidence>
<dbReference type="NCBIfam" id="TIGR01128">
    <property type="entry name" value="holA"/>
    <property type="match status" value="1"/>
</dbReference>